<name>D6WEZ6_TRICA</name>
<dbReference type="EMBL" id="KQ971319">
    <property type="protein sequence ID" value="EFA00311.1"/>
    <property type="molecule type" value="Genomic_DNA"/>
</dbReference>
<dbReference type="PhylomeDB" id="D6WEZ6"/>
<dbReference type="HOGENOM" id="CLU_617641_0_0_1"/>
<gene>
    <name evidence="2" type="primary">AUGUSTUS-3.0.2_03147</name>
    <name evidence="2" type="ORF">TcasGA2_TC003147</name>
</gene>
<evidence type="ECO:0000313" key="2">
    <source>
        <dbReference type="EMBL" id="EFA00311.1"/>
    </source>
</evidence>
<sequence length="534" mass="60222">MMSPSNAQEDAKLDAMQRSWQSKRSRSLSLFEDLSSDSQLLAMPQASCSPSTKSLFSALQPKGKEEEGEVYSLASLQEQVVPEILEQVEQQPTYTVLDASTVGDFPAVYTVCSPERHQMPAVGVFVDKRIVPGFKYRVRPLPQIGQDPTMHKCLFNDSALTLKSIGRGYARRFTFEATDSLNNNENYFWSDNRPEGYAFELEVISEGDKFTIFDINKEAQGTVEVLQLEGPQFEISNVYSRQNIEKRANVRFTGKVEFYETGVAKPMPLSGLALAVKYKHKGAAEIVKVQNVVINKQRYTLLPGIQKIHRRVTVKGRDINDVPTQYSMHGLEPYELPVVGTYVDPRVIPGFHYKVRPSDRKEHLFGGRALKLLSIGMGYAKRLTFEPDSLLNPDNYLWSDNHPDGLGLEIRAVHKDMKFVIKAGDQILGEATVWRADKPQIEEKMEKVKTQSGKHAIEKYVHIDVMCHIAIAIPGGGCDESSERLMRVYGLAVVRKEPNRNEAHVIRVENVGLDSQLNVLFAQTHTELTFFPKK</sequence>
<dbReference type="InParanoid" id="D6WEZ6"/>
<dbReference type="Proteomes" id="UP000007266">
    <property type="component" value="Linkage group 3"/>
</dbReference>
<dbReference type="eggNOG" id="ENOG502S6A6">
    <property type="taxonomic scope" value="Eukaryota"/>
</dbReference>
<dbReference type="OMA" id="WNLTRAR"/>
<keyword evidence="3" id="KW-1185">Reference proteome</keyword>
<evidence type="ECO:0000313" key="3">
    <source>
        <dbReference type="Proteomes" id="UP000007266"/>
    </source>
</evidence>
<feature type="region of interest" description="Disordered" evidence="1">
    <location>
        <begin position="1"/>
        <end position="20"/>
    </location>
</feature>
<organism evidence="2 3">
    <name type="scientific">Tribolium castaneum</name>
    <name type="common">Red flour beetle</name>
    <dbReference type="NCBI Taxonomy" id="7070"/>
    <lineage>
        <taxon>Eukaryota</taxon>
        <taxon>Metazoa</taxon>
        <taxon>Ecdysozoa</taxon>
        <taxon>Arthropoda</taxon>
        <taxon>Hexapoda</taxon>
        <taxon>Insecta</taxon>
        <taxon>Pterygota</taxon>
        <taxon>Neoptera</taxon>
        <taxon>Endopterygota</taxon>
        <taxon>Coleoptera</taxon>
        <taxon>Polyphaga</taxon>
        <taxon>Cucujiformia</taxon>
        <taxon>Tenebrionidae</taxon>
        <taxon>Tenebrionidae incertae sedis</taxon>
        <taxon>Tribolium</taxon>
    </lineage>
</organism>
<accession>D6WEZ6</accession>
<proteinExistence type="predicted"/>
<evidence type="ECO:0000256" key="1">
    <source>
        <dbReference type="SAM" id="MobiDB-lite"/>
    </source>
</evidence>
<reference evidence="2 3" key="1">
    <citation type="journal article" date="2008" name="Nature">
        <title>The genome of the model beetle and pest Tribolium castaneum.</title>
        <authorList>
            <consortium name="Tribolium Genome Sequencing Consortium"/>
            <person name="Richards S."/>
            <person name="Gibbs R.A."/>
            <person name="Weinstock G.M."/>
            <person name="Brown S.J."/>
            <person name="Denell R."/>
            <person name="Beeman R.W."/>
            <person name="Gibbs R."/>
            <person name="Beeman R.W."/>
            <person name="Brown S.J."/>
            <person name="Bucher G."/>
            <person name="Friedrich M."/>
            <person name="Grimmelikhuijzen C.J."/>
            <person name="Klingler M."/>
            <person name="Lorenzen M."/>
            <person name="Richards S."/>
            <person name="Roth S."/>
            <person name="Schroder R."/>
            <person name="Tautz D."/>
            <person name="Zdobnov E.M."/>
            <person name="Muzny D."/>
            <person name="Gibbs R.A."/>
            <person name="Weinstock G.M."/>
            <person name="Attaway T."/>
            <person name="Bell S."/>
            <person name="Buhay C.J."/>
            <person name="Chandrabose M.N."/>
            <person name="Chavez D."/>
            <person name="Clerk-Blankenburg K.P."/>
            <person name="Cree A."/>
            <person name="Dao M."/>
            <person name="Davis C."/>
            <person name="Chacko J."/>
            <person name="Dinh H."/>
            <person name="Dugan-Rocha S."/>
            <person name="Fowler G."/>
            <person name="Garner T.T."/>
            <person name="Garnes J."/>
            <person name="Gnirke A."/>
            <person name="Hawes A."/>
            <person name="Hernandez J."/>
            <person name="Hines S."/>
            <person name="Holder M."/>
            <person name="Hume J."/>
            <person name="Jhangiani S.N."/>
            <person name="Joshi V."/>
            <person name="Khan Z.M."/>
            <person name="Jackson L."/>
            <person name="Kovar C."/>
            <person name="Kowis A."/>
            <person name="Lee S."/>
            <person name="Lewis L.R."/>
            <person name="Margolis J."/>
            <person name="Morgan M."/>
            <person name="Nazareth L.V."/>
            <person name="Nguyen N."/>
            <person name="Okwuonu G."/>
            <person name="Parker D."/>
            <person name="Richards S."/>
            <person name="Ruiz S.J."/>
            <person name="Santibanez J."/>
            <person name="Savard J."/>
            <person name="Scherer S.E."/>
            <person name="Schneider B."/>
            <person name="Sodergren E."/>
            <person name="Tautz D."/>
            <person name="Vattahil S."/>
            <person name="Villasana D."/>
            <person name="White C.S."/>
            <person name="Wright R."/>
            <person name="Park Y."/>
            <person name="Beeman R.W."/>
            <person name="Lord J."/>
            <person name="Oppert B."/>
            <person name="Lorenzen M."/>
            <person name="Brown S."/>
            <person name="Wang L."/>
            <person name="Savard J."/>
            <person name="Tautz D."/>
            <person name="Richards S."/>
            <person name="Weinstock G."/>
            <person name="Gibbs R.A."/>
            <person name="Liu Y."/>
            <person name="Worley K."/>
            <person name="Weinstock G."/>
            <person name="Elsik C.G."/>
            <person name="Reese J.T."/>
            <person name="Elhaik E."/>
            <person name="Landan G."/>
            <person name="Graur D."/>
            <person name="Arensburger P."/>
            <person name="Atkinson P."/>
            <person name="Beeman R.W."/>
            <person name="Beidler J."/>
            <person name="Brown S.J."/>
            <person name="Demuth J.P."/>
            <person name="Drury D.W."/>
            <person name="Du Y.Z."/>
            <person name="Fujiwara H."/>
            <person name="Lorenzen M."/>
            <person name="Maselli V."/>
            <person name="Osanai M."/>
            <person name="Park Y."/>
            <person name="Robertson H.M."/>
            <person name="Tu Z."/>
            <person name="Wang J.J."/>
            <person name="Wang S."/>
            <person name="Richards S."/>
            <person name="Song H."/>
            <person name="Zhang L."/>
            <person name="Sodergren E."/>
            <person name="Werner D."/>
            <person name="Stanke M."/>
            <person name="Morgenstern B."/>
            <person name="Solovyev V."/>
            <person name="Kosarev P."/>
            <person name="Brown G."/>
            <person name="Chen H.C."/>
            <person name="Ermolaeva O."/>
            <person name="Hlavina W."/>
            <person name="Kapustin Y."/>
            <person name="Kiryutin B."/>
            <person name="Kitts P."/>
            <person name="Maglott D."/>
            <person name="Pruitt K."/>
            <person name="Sapojnikov V."/>
            <person name="Souvorov A."/>
            <person name="Mackey A.J."/>
            <person name="Waterhouse R.M."/>
            <person name="Wyder S."/>
            <person name="Zdobnov E.M."/>
            <person name="Zdobnov E.M."/>
            <person name="Wyder S."/>
            <person name="Kriventseva E.V."/>
            <person name="Kadowaki T."/>
            <person name="Bork P."/>
            <person name="Aranda M."/>
            <person name="Bao R."/>
            <person name="Beermann A."/>
            <person name="Berns N."/>
            <person name="Bolognesi R."/>
            <person name="Bonneton F."/>
            <person name="Bopp D."/>
            <person name="Brown S.J."/>
            <person name="Bucher G."/>
            <person name="Butts T."/>
            <person name="Chaumot A."/>
            <person name="Denell R.E."/>
            <person name="Ferrier D.E."/>
            <person name="Friedrich M."/>
            <person name="Gordon C.M."/>
            <person name="Jindra M."/>
            <person name="Klingler M."/>
            <person name="Lan Q."/>
            <person name="Lattorff H.M."/>
            <person name="Laudet V."/>
            <person name="von Levetsow C."/>
            <person name="Liu Z."/>
            <person name="Lutz R."/>
            <person name="Lynch J.A."/>
            <person name="da Fonseca R.N."/>
            <person name="Posnien N."/>
            <person name="Reuter R."/>
            <person name="Roth S."/>
            <person name="Savard J."/>
            <person name="Schinko J.B."/>
            <person name="Schmitt C."/>
            <person name="Schoppmeier M."/>
            <person name="Schroder R."/>
            <person name="Shippy T.D."/>
            <person name="Simonnet F."/>
            <person name="Marques-Souza H."/>
            <person name="Tautz D."/>
            <person name="Tomoyasu Y."/>
            <person name="Trauner J."/>
            <person name="Van der Zee M."/>
            <person name="Vervoort M."/>
            <person name="Wittkopp N."/>
            <person name="Wimmer E.A."/>
            <person name="Yang X."/>
            <person name="Jones A.K."/>
            <person name="Sattelle D.B."/>
            <person name="Ebert P.R."/>
            <person name="Nelson D."/>
            <person name="Scott J.G."/>
            <person name="Beeman R.W."/>
            <person name="Muthukrishnan S."/>
            <person name="Kramer K.J."/>
            <person name="Arakane Y."/>
            <person name="Beeman R.W."/>
            <person name="Zhu Q."/>
            <person name="Hogenkamp D."/>
            <person name="Dixit R."/>
            <person name="Oppert B."/>
            <person name="Jiang H."/>
            <person name="Zou Z."/>
            <person name="Marshall J."/>
            <person name="Elpidina E."/>
            <person name="Vinokurov K."/>
            <person name="Oppert C."/>
            <person name="Zou Z."/>
            <person name="Evans J."/>
            <person name="Lu Z."/>
            <person name="Zhao P."/>
            <person name="Sumathipala N."/>
            <person name="Altincicek B."/>
            <person name="Vilcinskas A."/>
            <person name="Williams M."/>
            <person name="Hultmark D."/>
            <person name="Hetru C."/>
            <person name="Jiang H."/>
            <person name="Grimmelikhuijzen C.J."/>
            <person name="Hauser F."/>
            <person name="Cazzamali G."/>
            <person name="Williamson M."/>
            <person name="Park Y."/>
            <person name="Li B."/>
            <person name="Tanaka Y."/>
            <person name="Predel R."/>
            <person name="Neupert S."/>
            <person name="Schachtner J."/>
            <person name="Verleyen P."/>
            <person name="Raible F."/>
            <person name="Bork P."/>
            <person name="Friedrich M."/>
            <person name="Walden K.K."/>
            <person name="Robertson H.M."/>
            <person name="Angeli S."/>
            <person name="Foret S."/>
            <person name="Bucher G."/>
            <person name="Schuetz S."/>
            <person name="Maleszka R."/>
            <person name="Wimmer E.A."/>
            <person name="Beeman R.W."/>
            <person name="Lorenzen M."/>
            <person name="Tomoyasu Y."/>
            <person name="Miller S.C."/>
            <person name="Grossmann D."/>
            <person name="Bucher G."/>
        </authorList>
    </citation>
    <scope>NUCLEOTIDE SEQUENCE [LARGE SCALE GENOMIC DNA]</scope>
    <source>
        <strain evidence="2 3">Georgia GA2</strain>
    </source>
</reference>
<dbReference type="OrthoDB" id="5953973at2759"/>
<protein>
    <submittedName>
        <fullName evidence="2">Uncharacterized protein</fullName>
    </submittedName>
</protein>
<dbReference type="AlphaFoldDB" id="D6WEZ6"/>
<reference evidence="2 3" key="2">
    <citation type="journal article" date="2010" name="Nucleic Acids Res.">
        <title>BeetleBase in 2010: revisions to provide comprehensive genomic information for Tribolium castaneum.</title>
        <authorList>
            <person name="Kim H.S."/>
            <person name="Murphy T."/>
            <person name="Xia J."/>
            <person name="Caragea D."/>
            <person name="Park Y."/>
            <person name="Beeman R.W."/>
            <person name="Lorenzen M.D."/>
            <person name="Butcher S."/>
            <person name="Manak J.R."/>
            <person name="Brown S.J."/>
        </authorList>
    </citation>
    <scope>GENOME REANNOTATION</scope>
    <source>
        <strain evidence="2 3">Georgia GA2</strain>
    </source>
</reference>
<dbReference type="KEGG" id="tca:655748"/>